<comment type="subcellular location">
    <subcellularLocation>
        <location evidence="3">Cytoplasm</location>
    </subcellularLocation>
</comment>
<evidence type="ECO:0000313" key="4">
    <source>
        <dbReference type="EMBL" id="SNX72050.1"/>
    </source>
</evidence>
<keyword evidence="3" id="KW-0996">Nickel insertion</keyword>
<dbReference type="GO" id="GO:0005737">
    <property type="term" value="C:cytoplasm"/>
    <property type="evidence" value="ECO:0007669"/>
    <property type="project" value="UniProtKB-SubCell"/>
</dbReference>
<evidence type="ECO:0000256" key="2">
    <source>
        <dbReference type="ARBA" id="ARBA00023186"/>
    </source>
</evidence>
<organism evidence="4 5">
    <name type="scientific">Cereibacter ovatus</name>
    <dbReference type="NCBI Taxonomy" id="439529"/>
    <lineage>
        <taxon>Bacteria</taxon>
        <taxon>Pseudomonadati</taxon>
        <taxon>Pseudomonadota</taxon>
        <taxon>Alphaproteobacteria</taxon>
        <taxon>Rhodobacterales</taxon>
        <taxon>Paracoccaceae</taxon>
        <taxon>Cereibacter</taxon>
    </lineage>
</organism>
<dbReference type="RefSeq" id="WP_097030976.1">
    <property type="nucleotide sequence ID" value="NZ_OAOQ01000011.1"/>
</dbReference>
<gene>
    <name evidence="3" type="primary">ureD</name>
    <name evidence="4" type="ORF">SAMN05878503_11198</name>
</gene>
<dbReference type="OrthoDB" id="9798842at2"/>
<evidence type="ECO:0000256" key="1">
    <source>
        <dbReference type="ARBA" id="ARBA00007177"/>
    </source>
</evidence>
<sequence>MTAHTPQLARLERSQGAAHVAMGMARGAVRLRDLAQRGSAKAFLPHVAGPVPEIVFLNTAGGLTGGDRLDYSLTLAEGCRAVVTTQTAERAYAAGEGTARVTVAHQVGRGGWLDWLPQETILYDGAALDRETTVDLAEGAGCLMLETVVLGRAAMGETVTRLAFRDLRCVRHKGRPVLVDPLAFDAHALAAGAGPAILGGARAFATLAMVGPGAEDALVRARAALDEPGVEAAASAFQGKLVLRLLAPDGWPLRRQVARVLASLRGRDLPRVWQL</sequence>
<evidence type="ECO:0000256" key="3">
    <source>
        <dbReference type="HAMAP-Rule" id="MF_01384"/>
    </source>
</evidence>
<name>A0A285CWY0_9RHOB</name>
<proteinExistence type="inferred from homology"/>
<dbReference type="GO" id="GO:0016151">
    <property type="term" value="F:nickel cation binding"/>
    <property type="evidence" value="ECO:0007669"/>
    <property type="project" value="UniProtKB-UniRule"/>
</dbReference>
<dbReference type="Proteomes" id="UP000219467">
    <property type="component" value="Unassembled WGS sequence"/>
</dbReference>
<dbReference type="PANTHER" id="PTHR33643:SF1">
    <property type="entry name" value="UREASE ACCESSORY PROTEIN D"/>
    <property type="match status" value="1"/>
</dbReference>
<dbReference type="AlphaFoldDB" id="A0A285CWY0"/>
<keyword evidence="3" id="KW-0963">Cytoplasm</keyword>
<reference evidence="5" key="1">
    <citation type="submission" date="2017-08" db="EMBL/GenBank/DDBJ databases">
        <authorList>
            <person name="Varghese N."/>
            <person name="Submissions S."/>
        </authorList>
    </citation>
    <scope>NUCLEOTIDE SEQUENCE [LARGE SCALE GENOMIC DNA]</scope>
    <source>
        <strain evidence="5">JA234</strain>
    </source>
</reference>
<protein>
    <recommendedName>
        <fullName evidence="3">Urease accessory protein UreD</fullName>
    </recommendedName>
</protein>
<comment type="subunit">
    <text evidence="3">UreD, UreF and UreG form a complex that acts as a GTP-hydrolysis-dependent molecular chaperone, activating the urease apoprotein by helping to assemble the nickel containing metallocenter of UreC. The UreE protein probably delivers the nickel.</text>
</comment>
<keyword evidence="2 3" id="KW-0143">Chaperone</keyword>
<comment type="function">
    <text evidence="3">Required for maturation of urease via the functional incorporation of the urease nickel metallocenter.</text>
</comment>
<evidence type="ECO:0000313" key="5">
    <source>
        <dbReference type="Proteomes" id="UP000219467"/>
    </source>
</evidence>
<dbReference type="InterPro" id="IPR002669">
    <property type="entry name" value="UreD"/>
</dbReference>
<dbReference type="HAMAP" id="MF_01384">
    <property type="entry name" value="UreD"/>
    <property type="match status" value="1"/>
</dbReference>
<keyword evidence="5" id="KW-1185">Reference proteome</keyword>
<dbReference type="PANTHER" id="PTHR33643">
    <property type="entry name" value="UREASE ACCESSORY PROTEIN D"/>
    <property type="match status" value="1"/>
</dbReference>
<accession>A0A285CWY0</accession>
<dbReference type="Pfam" id="PF01774">
    <property type="entry name" value="UreD"/>
    <property type="match status" value="1"/>
</dbReference>
<dbReference type="EMBL" id="OAOQ01000011">
    <property type="protein sequence ID" value="SNX72050.1"/>
    <property type="molecule type" value="Genomic_DNA"/>
</dbReference>
<comment type="similarity">
    <text evidence="1 3">Belongs to the UreD family.</text>
</comment>